<keyword evidence="3" id="KW-1185">Reference proteome</keyword>
<feature type="compositionally biased region" description="Basic residues" evidence="1">
    <location>
        <begin position="56"/>
        <end position="66"/>
    </location>
</feature>
<gene>
    <name evidence="2" type="ORF">Zmor_012054</name>
</gene>
<dbReference type="AlphaFoldDB" id="A0AA38HII0"/>
<dbReference type="EMBL" id="JALNTZ010003737">
    <property type="protein sequence ID" value="KAJ3616120.1"/>
    <property type="molecule type" value="Genomic_DNA"/>
</dbReference>
<name>A0AA38HII0_9CUCU</name>
<comment type="caution">
    <text evidence="2">The sequence shown here is derived from an EMBL/GenBank/DDBJ whole genome shotgun (WGS) entry which is preliminary data.</text>
</comment>
<feature type="region of interest" description="Disordered" evidence="1">
    <location>
        <begin position="1"/>
        <end position="66"/>
    </location>
</feature>
<organism evidence="2 3">
    <name type="scientific">Zophobas morio</name>
    <dbReference type="NCBI Taxonomy" id="2755281"/>
    <lineage>
        <taxon>Eukaryota</taxon>
        <taxon>Metazoa</taxon>
        <taxon>Ecdysozoa</taxon>
        <taxon>Arthropoda</taxon>
        <taxon>Hexapoda</taxon>
        <taxon>Insecta</taxon>
        <taxon>Pterygota</taxon>
        <taxon>Neoptera</taxon>
        <taxon>Endopterygota</taxon>
        <taxon>Coleoptera</taxon>
        <taxon>Polyphaga</taxon>
        <taxon>Cucujiformia</taxon>
        <taxon>Tenebrionidae</taxon>
        <taxon>Zophobas</taxon>
    </lineage>
</organism>
<accession>A0AA38HII0</accession>
<sequence>MAAAGEARYHATSPRAKQRVNAPITQPPKNQSSISASDPHDFHSIRCPNLHPCSRSAHRPVTQKKRIKREKITEQWLCFDVTMPSHFHSRSKTRTHHCGATGLGDAR</sequence>
<evidence type="ECO:0000313" key="3">
    <source>
        <dbReference type="Proteomes" id="UP001168821"/>
    </source>
</evidence>
<reference evidence="2" key="1">
    <citation type="journal article" date="2023" name="G3 (Bethesda)">
        <title>Whole genome assemblies of Zophobas morio and Tenebrio molitor.</title>
        <authorList>
            <person name="Kaur S."/>
            <person name="Stinson S.A."/>
            <person name="diCenzo G.C."/>
        </authorList>
    </citation>
    <scope>NUCLEOTIDE SEQUENCE</scope>
    <source>
        <strain evidence="2">QUZm001</strain>
    </source>
</reference>
<feature type="compositionally biased region" description="Polar residues" evidence="1">
    <location>
        <begin position="23"/>
        <end position="36"/>
    </location>
</feature>
<dbReference type="Proteomes" id="UP001168821">
    <property type="component" value="Unassembled WGS sequence"/>
</dbReference>
<evidence type="ECO:0000256" key="1">
    <source>
        <dbReference type="SAM" id="MobiDB-lite"/>
    </source>
</evidence>
<proteinExistence type="predicted"/>
<evidence type="ECO:0000313" key="2">
    <source>
        <dbReference type="EMBL" id="KAJ3616120.1"/>
    </source>
</evidence>
<protein>
    <submittedName>
        <fullName evidence="2">Uncharacterized protein</fullName>
    </submittedName>
</protein>